<feature type="non-terminal residue" evidence="3">
    <location>
        <position position="1"/>
    </location>
</feature>
<keyword evidence="1" id="KW-0812">Transmembrane</keyword>
<dbReference type="STRING" id="268475.A0A0V1I7S8"/>
<dbReference type="InterPro" id="IPR030395">
    <property type="entry name" value="GP_PDE_dom"/>
</dbReference>
<keyword evidence="4" id="KW-1185">Reference proteome</keyword>
<evidence type="ECO:0000256" key="1">
    <source>
        <dbReference type="SAM" id="Phobius"/>
    </source>
</evidence>
<dbReference type="InterPro" id="IPR017946">
    <property type="entry name" value="PLC-like_Pdiesterase_TIM-brl"/>
</dbReference>
<protein>
    <submittedName>
        <fullName evidence="3">Glycerophosphodiester phosphodiesterase 1</fullName>
    </submittedName>
</protein>
<dbReference type="GO" id="GO:0005886">
    <property type="term" value="C:plasma membrane"/>
    <property type="evidence" value="ECO:0007669"/>
    <property type="project" value="TreeGrafter"/>
</dbReference>
<dbReference type="PROSITE" id="PS51704">
    <property type="entry name" value="GP_PDE"/>
    <property type="match status" value="1"/>
</dbReference>
<name>A0A0V1I7S8_9BILA</name>
<dbReference type="GO" id="GO:0008889">
    <property type="term" value="F:glycerophosphodiester phosphodiesterase activity"/>
    <property type="evidence" value="ECO:0007669"/>
    <property type="project" value="TreeGrafter"/>
</dbReference>
<evidence type="ECO:0000259" key="2">
    <source>
        <dbReference type="PROSITE" id="PS51704"/>
    </source>
</evidence>
<dbReference type="GO" id="GO:0006644">
    <property type="term" value="P:phospholipid metabolic process"/>
    <property type="evidence" value="ECO:0007669"/>
    <property type="project" value="TreeGrafter"/>
</dbReference>
<dbReference type="OrthoDB" id="197419at2759"/>
<accession>A0A0V1I7S8</accession>
<sequence>IILKQSAEFARVHKQRFSFRAQDRIVFKNFVTKSTATMEQWIAQTLLMIVVLMAPAAALLLGCSRSRWMCFILLGLVSTVCFLCICVWISLFCDQQHPGDQPNLRQFLRNFTFGAHRGLADEAPENTLAAFEYSAKLGSTFVEFDLEMTADNTPVLMHDDTVDRTTNGTGFIGQLDDDYVFSLNTAAKFKNGNFSVQKVPTLEEAVLLIKKLNMKMIIDVKRSDSKVIDAITSLFEKYPDLYDTVAVSSFHPQVAFKIVKADPKIITGHTWCRGYLYQQSCDDPTPRYNFSLFHYGAIIVENIYHWLLHDVIINFTGARLILAERRLVSQDYIDYANKRGLHVVVWTVNKLSEQEYFYKVLRCAFMSDHLTDFVNNNF</sequence>
<dbReference type="PANTHER" id="PTHR46320">
    <property type="entry name" value="GLYCEROPHOSPHODIESTER PHOSPHODIESTERASE 1"/>
    <property type="match status" value="1"/>
</dbReference>
<dbReference type="Pfam" id="PF03009">
    <property type="entry name" value="GDPD"/>
    <property type="match status" value="1"/>
</dbReference>
<feature type="transmembrane region" description="Helical" evidence="1">
    <location>
        <begin position="41"/>
        <end position="61"/>
    </location>
</feature>
<keyword evidence="1" id="KW-1133">Transmembrane helix</keyword>
<organism evidence="3 4">
    <name type="scientific">Trichinella zimbabwensis</name>
    <dbReference type="NCBI Taxonomy" id="268475"/>
    <lineage>
        <taxon>Eukaryota</taxon>
        <taxon>Metazoa</taxon>
        <taxon>Ecdysozoa</taxon>
        <taxon>Nematoda</taxon>
        <taxon>Enoplea</taxon>
        <taxon>Dorylaimia</taxon>
        <taxon>Trichinellida</taxon>
        <taxon>Trichinellidae</taxon>
        <taxon>Trichinella</taxon>
    </lineage>
</organism>
<dbReference type="SUPFAM" id="SSF51695">
    <property type="entry name" value="PLC-like phosphodiesterases"/>
    <property type="match status" value="1"/>
</dbReference>
<dbReference type="Proteomes" id="UP000055024">
    <property type="component" value="Unassembled WGS sequence"/>
</dbReference>
<keyword evidence="1" id="KW-0472">Membrane</keyword>
<reference evidence="3 4" key="1">
    <citation type="submission" date="2015-01" db="EMBL/GenBank/DDBJ databases">
        <title>Evolution of Trichinella species and genotypes.</title>
        <authorList>
            <person name="Korhonen P.K."/>
            <person name="Edoardo P."/>
            <person name="Giuseppe L.R."/>
            <person name="Gasser R.B."/>
        </authorList>
    </citation>
    <scope>NUCLEOTIDE SEQUENCE [LARGE SCALE GENOMIC DNA]</scope>
    <source>
        <strain evidence="3">ISS1029</strain>
    </source>
</reference>
<comment type="caution">
    <text evidence="3">The sequence shown here is derived from an EMBL/GenBank/DDBJ whole genome shotgun (WGS) entry which is preliminary data.</text>
</comment>
<gene>
    <name evidence="3" type="primary">GDE1</name>
    <name evidence="3" type="ORF">T11_5414</name>
</gene>
<dbReference type="GO" id="GO:0070291">
    <property type="term" value="P:N-acylethanolamine metabolic process"/>
    <property type="evidence" value="ECO:0007669"/>
    <property type="project" value="TreeGrafter"/>
</dbReference>
<dbReference type="PANTHER" id="PTHR46320:SF1">
    <property type="entry name" value="GLYCEROPHOSPHODIESTER PHOSPHODIESTERASE 1"/>
    <property type="match status" value="1"/>
</dbReference>
<dbReference type="AlphaFoldDB" id="A0A0V1I7S8"/>
<evidence type="ECO:0000313" key="4">
    <source>
        <dbReference type="Proteomes" id="UP000055024"/>
    </source>
</evidence>
<dbReference type="EMBL" id="JYDP01000002">
    <property type="protein sequence ID" value="KRZ18854.1"/>
    <property type="molecule type" value="Genomic_DNA"/>
</dbReference>
<feature type="domain" description="GP-PDE" evidence="2">
    <location>
        <begin position="111"/>
        <end position="377"/>
    </location>
</feature>
<dbReference type="GO" id="GO:0006580">
    <property type="term" value="P:ethanolamine metabolic process"/>
    <property type="evidence" value="ECO:0007669"/>
    <property type="project" value="TreeGrafter"/>
</dbReference>
<evidence type="ECO:0000313" key="3">
    <source>
        <dbReference type="EMBL" id="KRZ18854.1"/>
    </source>
</evidence>
<proteinExistence type="predicted"/>
<dbReference type="Gene3D" id="3.20.20.190">
    <property type="entry name" value="Phosphatidylinositol (PI) phosphodiesterase"/>
    <property type="match status" value="1"/>
</dbReference>
<feature type="transmembrane region" description="Helical" evidence="1">
    <location>
        <begin position="68"/>
        <end position="91"/>
    </location>
</feature>